<dbReference type="Proteomes" id="UP000053480">
    <property type="component" value="Unassembled WGS sequence"/>
</dbReference>
<name>A0ACC6TMY4_9CREN</name>
<comment type="caution">
    <text evidence="1">The sequence shown here is derived from an EMBL/GenBank/DDBJ whole genome shotgun (WGS) entry which is preliminary data.</text>
</comment>
<evidence type="ECO:0000313" key="1">
    <source>
        <dbReference type="EMBL" id="MEW9491135.1"/>
    </source>
</evidence>
<evidence type="ECO:0000313" key="2">
    <source>
        <dbReference type="Proteomes" id="UP000053480"/>
    </source>
</evidence>
<protein>
    <submittedName>
        <fullName evidence="1">Magnesium-dependent phosphatase-1</fullName>
    </submittedName>
</protein>
<reference evidence="1" key="1">
    <citation type="submission" date="2024-07" db="EMBL/GenBank/DDBJ databases">
        <title>Metagenome and Metagenome-Assembled Genomes of Archaea from a hot spring from the geothermal field of Los Azufres, Mexico.</title>
        <authorList>
            <person name="Marin-Paredes R."/>
            <person name="Martinez-Romero E."/>
            <person name="Servin-Garciduenas L.E."/>
        </authorList>
    </citation>
    <scope>NUCLEOTIDE SEQUENCE</scope>
    <source>
        <strain evidence="1">AZ1-454</strain>
    </source>
</reference>
<accession>A0ACC6TMY4</accession>
<proteinExistence type="predicted"/>
<dbReference type="EMBL" id="JZWS03000002">
    <property type="protein sequence ID" value="MEW9491135.1"/>
    <property type="molecule type" value="Genomic_DNA"/>
</dbReference>
<organism evidence="1 2">
    <name type="scientific">Candidatus Aramenus sulfurataquae</name>
    <dbReference type="NCBI Taxonomy" id="1326980"/>
    <lineage>
        <taxon>Archaea</taxon>
        <taxon>Thermoproteota</taxon>
        <taxon>Thermoprotei</taxon>
        <taxon>Sulfolobales</taxon>
        <taxon>Sulfolobaceae</taxon>
        <taxon>Candidatus Aramenus</taxon>
    </lineage>
</organism>
<gene>
    <name evidence="1" type="ORF">TQ35_0002890</name>
</gene>
<sequence>MKVKVVIYDADKTLWDHYNISEFREPIKVINRDEIEDAEGRKLRVFPDVRSTLEELKSRNLIIAMATWNFPEKAERILEILDLRRYFDVVVARDFPYKFVMINEILSELRKRGIYAKPEDVIFVDDRRAHFGNVWLYVGRVKCVEMWRDISSHSEILKLIE</sequence>